<evidence type="ECO:0000313" key="3">
    <source>
        <dbReference type="Proteomes" id="UP001595640"/>
    </source>
</evidence>
<dbReference type="InterPro" id="IPR036249">
    <property type="entry name" value="Thioredoxin-like_sf"/>
</dbReference>
<dbReference type="Proteomes" id="UP001595640">
    <property type="component" value="Unassembled WGS sequence"/>
</dbReference>
<protein>
    <submittedName>
        <fullName evidence="2">Glutaredoxin family protein</fullName>
    </submittedName>
</protein>
<dbReference type="InterPro" id="IPR011767">
    <property type="entry name" value="GLR_AS"/>
</dbReference>
<dbReference type="Gene3D" id="3.40.30.10">
    <property type="entry name" value="Glutaredoxin"/>
    <property type="match status" value="1"/>
</dbReference>
<proteinExistence type="predicted"/>
<dbReference type="InterPro" id="IPR004045">
    <property type="entry name" value="Glutathione_S-Trfase_N"/>
</dbReference>
<name>A0ABV7M1E3_9GAMM</name>
<dbReference type="PROSITE" id="PS00195">
    <property type="entry name" value="GLUTAREDOXIN_1"/>
    <property type="match status" value="1"/>
</dbReference>
<organism evidence="2 3">
    <name type="scientific">Modicisalibacter luteus</name>
    <dbReference type="NCBI Taxonomy" id="453962"/>
    <lineage>
        <taxon>Bacteria</taxon>
        <taxon>Pseudomonadati</taxon>
        <taxon>Pseudomonadota</taxon>
        <taxon>Gammaproteobacteria</taxon>
        <taxon>Oceanospirillales</taxon>
        <taxon>Halomonadaceae</taxon>
        <taxon>Modicisalibacter</taxon>
    </lineage>
</organism>
<dbReference type="SUPFAM" id="SSF52833">
    <property type="entry name" value="Thioredoxin-like"/>
    <property type="match status" value="1"/>
</dbReference>
<accession>A0ABV7M1E3</accession>
<sequence>MFGSKTKKRSPEHQAEVERLCQGLALYQTQSCPFCVKVRREIDRLNLPIELRDVGRNPEYRKEQIEASGRATVPCLKITDDQGKVTWMYESEDINRYLRRRFEATS</sequence>
<dbReference type="RefSeq" id="WP_019020345.1">
    <property type="nucleotide sequence ID" value="NZ_BMXD01000009.1"/>
</dbReference>
<evidence type="ECO:0000259" key="1">
    <source>
        <dbReference type="PROSITE" id="PS50404"/>
    </source>
</evidence>
<evidence type="ECO:0000313" key="2">
    <source>
        <dbReference type="EMBL" id="MFC3292677.1"/>
    </source>
</evidence>
<dbReference type="PROSITE" id="PS51354">
    <property type="entry name" value="GLUTAREDOXIN_2"/>
    <property type="match status" value="1"/>
</dbReference>
<reference evidence="3" key="1">
    <citation type="journal article" date="2019" name="Int. J. Syst. Evol. Microbiol.">
        <title>The Global Catalogue of Microorganisms (GCM) 10K type strain sequencing project: providing services to taxonomists for standard genome sequencing and annotation.</title>
        <authorList>
            <consortium name="The Broad Institute Genomics Platform"/>
            <consortium name="The Broad Institute Genome Sequencing Center for Infectious Disease"/>
            <person name="Wu L."/>
            <person name="Ma J."/>
        </authorList>
    </citation>
    <scope>NUCLEOTIDE SEQUENCE [LARGE SCALE GENOMIC DNA]</scope>
    <source>
        <strain evidence="3">KCTC 12847</strain>
    </source>
</reference>
<feature type="domain" description="GST N-terminal" evidence="1">
    <location>
        <begin position="22"/>
        <end position="106"/>
    </location>
</feature>
<dbReference type="Pfam" id="PF00462">
    <property type="entry name" value="Glutaredoxin"/>
    <property type="match status" value="1"/>
</dbReference>
<dbReference type="PROSITE" id="PS50404">
    <property type="entry name" value="GST_NTER"/>
    <property type="match status" value="1"/>
</dbReference>
<dbReference type="EMBL" id="JBHRUH010000016">
    <property type="protein sequence ID" value="MFC3292677.1"/>
    <property type="molecule type" value="Genomic_DNA"/>
</dbReference>
<dbReference type="InterPro" id="IPR002109">
    <property type="entry name" value="Glutaredoxin"/>
</dbReference>
<keyword evidence="3" id="KW-1185">Reference proteome</keyword>
<comment type="caution">
    <text evidence="2">The sequence shown here is derived from an EMBL/GenBank/DDBJ whole genome shotgun (WGS) entry which is preliminary data.</text>
</comment>
<gene>
    <name evidence="2" type="ORF">ACFOEI_11425</name>
</gene>